<evidence type="ECO:0000313" key="3">
    <source>
        <dbReference type="Proteomes" id="UP000559864"/>
    </source>
</evidence>
<organism evidence="2 3">
    <name type="scientific">Listeria cossartiae subsp. cayugensis</name>
    <dbReference type="NCBI Taxonomy" id="2713505"/>
    <lineage>
        <taxon>Bacteria</taxon>
        <taxon>Bacillati</taxon>
        <taxon>Bacillota</taxon>
        <taxon>Bacilli</taxon>
        <taxon>Bacillales</taxon>
        <taxon>Listeriaceae</taxon>
        <taxon>Listeria</taxon>
        <taxon>Listeria cossartiae</taxon>
    </lineage>
</organism>
<keyword evidence="1" id="KW-0472">Membrane</keyword>
<keyword evidence="1" id="KW-1133">Transmembrane helix</keyword>
<dbReference type="GeneID" id="87013092"/>
<accession>A0A7X0ZA38</accession>
<comment type="caution">
    <text evidence="2">The sequence shown here is derived from an EMBL/GenBank/DDBJ whole genome shotgun (WGS) entry which is preliminary data.</text>
</comment>
<feature type="transmembrane region" description="Helical" evidence="1">
    <location>
        <begin position="5"/>
        <end position="20"/>
    </location>
</feature>
<evidence type="ECO:0000313" key="2">
    <source>
        <dbReference type="EMBL" id="MBC2248575.1"/>
    </source>
</evidence>
<dbReference type="AlphaFoldDB" id="A0A7X0ZA38"/>
<proteinExistence type="predicted"/>
<evidence type="ECO:0000256" key="1">
    <source>
        <dbReference type="SAM" id="Phobius"/>
    </source>
</evidence>
<name>A0A7X0ZA38_9LIST</name>
<feature type="transmembrane region" description="Helical" evidence="1">
    <location>
        <begin position="32"/>
        <end position="54"/>
    </location>
</feature>
<dbReference type="RefSeq" id="WP_003725223.1">
    <property type="nucleotide sequence ID" value="NZ_JAARZC010000001.1"/>
</dbReference>
<protein>
    <submittedName>
        <fullName evidence="2">Uncharacterized protein</fullName>
    </submittedName>
</protein>
<dbReference type="Proteomes" id="UP000559864">
    <property type="component" value="Unassembled WGS sequence"/>
</dbReference>
<keyword evidence="1" id="KW-0812">Transmembrane</keyword>
<sequence length="56" mass="5984">MAISIAALINLVIIAGLYLIKRSRISMIFKGICAVVLCTFSVGMYAYLGVYVGLLG</sequence>
<dbReference type="EMBL" id="JAARZC010000001">
    <property type="protein sequence ID" value="MBC2248575.1"/>
    <property type="molecule type" value="Genomic_DNA"/>
</dbReference>
<reference evidence="2 3" key="1">
    <citation type="submission" date="2020-03" db="EMBL/GenBank/DDBJ databases">
        <title>Soil Listeria distribution.</title>
        <authorList>
            <person name="Liao J."/>
            <person name="Wiedmann M."/>
        </authorList>
    </citation>
    <scope>NUCLEOTIDE SEQUENCE [LARGE SCALE GENOMIC DNA]</scope>
    <source>
        <strain evidence="2 3">FSL L7-0123</strain>
    </source>
</reference>
<gene>
    <name evidence="2" type="ORF">HCB49_00970</name>
</gene>